<reference evidence="2" key="1">
    <citation type="submission" date="2022-08" db="EMBL/GenBank/DDBJ databases">
        <authorList>
            <person name="Gutierrez-Valencia J."/>
        </authorList>
    </citation>
    <scope>NUCLEOTIDE SEQUENCE</scope>
</reference>
<dbReference type="AlphaFoldDB" id="A0AAV0HP15"/>
<sequence length="99" mass="10855">PNFISSSSRRQPDTKEKQLPPPQPPFPIAPRRRRSPSLDATPPSPVAIVVVFGGSFPALAGERNGRPVRSPFSLLRSRLPLPCIDPCCPSTLCFQMTVY</sequence>
<evidence type="ECO:0000313" key="2">
    <source>
        <dbReference type="EMBL" id="CAI0386942.1"/>
    </source>
</evidence>
<dbReference type="Proteomes" id="UP001154282">
    <property type="component" value="Unassembled WGS sequence"/>
</dbReference>
<comment type="caution">
    <text evidence="2">The sequence shown here is derived from an EMBL/GenBank/DDBJ whole genome shotgun (WGS) entry which is preliminary data.</text>
</comment>
<proteinExistence type="predicted"/>
<gene>
    <name evidence="2" type="ORF">LITE_LOCUS5284</name>
</gene>
<evidence type="ECO:0000313" key="3">
    <source>
        <dbReference type="Proteomes" id="UP001154282"/>
    </source>
</evidence>
<protein>
    <submittedName>
        <fullName evidence="2">Uncharacterized protein</fullName>
    </submittedName>
</protein>
<feature type="region of interest" description="Disordered" evidence="1">
    <location>
        <begin position="1"/>
        <end position="42"/>
    </location>
</feature>
<evidence type="ECO:0000256" key="1">
    <source>
        <dbReference type="SAM" id="MobiDB-lite"/>
    </source>
</evidence>
<feature type="compositionally biased region" description="Pro residues" evidence="1">
    <location>
        <begin position="19"/>
        <end position="28"/>
    </location>
</feature>
<feature type="non-terminal residue" evidence="2">
    <location>
        <position position="1"/>
    </location>
</feature>
<name>A0AAV0HP15_9ROSI</name>
<accession>A0AAV0HP15</accession>
<keyword evidence="3" id="KW-1185">Reference proteome</keyword>
<dbReference type="EMBL" id="CAMGYJ010000002">
    <property type="protein sequence ID" value="CAI0386942.1"/>
    <property type="molecule type" value="Genomic_DNA"/>
</dbReference>
<organism evidence="2 3">
    <name type="scientific">Linum tenue</name>
    <dbReference type="NCBI Taxonomy" id="586396"/>
    <lineage>
        <taxon>Eukaryota</taxon>
        <taxon>Viridiplantae</taxon>
        <taxon>Streptophyta</taxon>
        <taxon>Embryophyta</taxon>
        <taxon>Tracheophyta</taxon>
        <taxon>Spermatophyta</taxon>
        <taxon>Magnoliopsida</taxon>
        <taxon>eudicotyledons</taxon>
        <taxon>Gunneridae</taxon>
        <taxon>Pentapetalae</taxon>
        <taxon>rosids</taxon>
        <taxon>fabids</taxon>
        <taxon>Malpighiales</taxon>
        <taxon>Linaceae</taxon>
        <taxon>Linum</taxon>
    </lineage>
</organism>